<evidence type="ECO:0000313" key="8">
    <source>
        <dbReference type="EMBL" id="MEI5985502.1"/>
    </source>
</evidence>
<dbReference type="Gene3D" id="3.10.350.10">
    <property type="entry name" value="LysM domain"/>
    <property type="match status" value="1"/>
</dbReference>
<sequence length="283" mass="31161">MKKVWLASLLLALFFVSCGTKRGSVVKSPQGKSQGTITSSTGRTGTTSGNRGTSVSGLSYIEKYKGIAIEEMNKYGIPASIKLAQAILESGNGNSDLATRANNHFGIKCGGTWSGKSVTKSDDNPNDCFRVYDNPEQSFRDHSQFLLRKRYEKLFQLSKNDYKGWARGLKDAGYATNPRYPQLLIDLIERYNLQQYDIPERKTEVVARAEKVDQIIEKKAEVEPPIPVEEIKKPVAMKIYEVKASDTLTAIATKNNLTVAALKEMNGLTGDAVSVGQLLVVSK</sequence>
<dbReference type="CDD" id="cd00118">
    <property type="entry name" value="LysM"/>
    <property type="match status" value="1"/>
</dbReference>
<dbReference type="SMART" id="SM00047">
    <property type="entry name" value="LYZ2"/>
    <property type="match status" value="1"/>
</dbReference>
<evidence type="ECO:0000259" key="7">
    <source>
        <dbReference type="PROSITE" id="PS51782"/>
    </source>
</evidence>
<keyword evidence="6" id="KW-0732">Signal</keyword>
<dbReference type="Pfam" id="PF01476">
    <property type="entry name" value="LysM"/>
    <property type="match status" value="1"/>
</dbReference>
<evidence type="ECO:0000256" key="5">
    <source>
        <dbReference type="SAM" id="MobiDB-lite"/>
    </source>
</evidence>
<evidence type="ECO:0000256" key="4">
    <source>
        <dbReference type="ARBA" id="ARBA00032108"/>
    </source>
</evidence>
<reference evidence="8 9" key="1">
    <citation type="submission" date="2024-01" db="EMBL/GenBank/DDBJ databases">
        <title>Sphingobacterium tenebrionis sp. nov., a novel endophyte isolated from tenebrio molitor intestines.</title>
        <authorList>
            <person name="Zhang C."/>
        </authorList>
    </citation>
    <scope>NUCLEOTIDE SEQUENCE [LARGE SCALE GENOMIC DNA]</scope>
    <source>
        <strain evidence="8 9">PU5-4</strain>
    </source>
</reference>
<keyword evidence="9" id="KW-1185">Reference proteome</keyword>
<dbReference type="EMBL" id="JAYLLN010000027">
    <property type="protein sequence ID" value="MEI5985502.1"/>
    <property type="molecule type" value="Genomic_DNA"/>
</dbReference>
<dbReference type="Proteomes" id="UP001363035">
    <property type="component" value="Unassembled WGS sequence"/>
</dbReference>
<protein>
    <recommendedName>
        <fullName evidence="4">Peptidoglycan hydrolase</fullName>
    </recommendedName>
</protein>
<dbReference type="InterPro" id="IPR036779">
    <property type="entry name" value="LysM_dom_sf"/>
</dbReference>
<feature type="domain" description="LysM" evidence="7">
    <location>
        <begin position="238"/>
        <end position="281"/>
    </location>
</feature>
<evidence type="ECO:0000256" key="3">
    <source>
        <dbReference type="ARBA" id="ARBA00022801"/>
    </source>
</evidence>
<dbReference type="PANTHER" id="PTHR33308">
    <property type="entry name" value="PEPTIDOGLYCAN HYDROLASE FLGJ"/>
    <property type="match status" value="1"/>
</dbReference>
<accession>A0ABU8I6Z8</accession>
<proteinExistence type="predicted"/>
<dbReference type="PANTHER" id="PTHR33308:SF9">
    <property type="entry name" value="PEPTIDOGLYCAN HYDROLASE FLGJ"/>
    <property type="match status" value="1"/>
</dbReference>
<name>A0ABU8I6Z8_9SPHI</name>
<evidence type="ECO:0000256" key="2">
    <source>
        <dbReference type="ARBA" id="ARBA00022638"/>
    </source>
</evidence>
<dbReference type="InterPro" id="IPR018392">
    <property type="entry name" value="LysM"/>
</dbReference>
<organism evidence="8 9">
    <name type="scientific">Sphingobacterium tenebrionis</name>
    <dbReference type="NCBI Taxonomy" id="3111775"/>
    <lineage>
        <taxon>Bacteria</taxon>
        <taxon>Pseudomonadati</taxon>
        <taxon>Bacteroidota</taxon>
        <taxon>Sphingobacteriia</taxon>
        <taxon>Sphingobacteriales</taxon>
        <taxon>Sphingobacteriaceae</taxon>
        <taxon>Sphingobacterium</taxon>
    </lineage>
</organism>
<evidence type="ECO:0000256" key="1">
    <source>
        <dbReference type="ARBA" id="ARBA00022529"/>
    </source>
</evidence>
<dbReference type="InterPro" id="IPR002901">
    <property type="entry name" value="MGlyc_endo_b_GlcNAc-like_dom"/>
</dbReference>
<feature type="signal peptide" evidence="6">
    <location>
        <begin position="1"/>
        <end position="22"/>
    </location>
</feature>
<evidence type="ECO:0000313" key="9">
    <source>
        <dbReference type="Proteomes" id="UP001363035"/>
    </source>
</evidence>
<dbReference type="RefSeq" id="WP_336557737.1">
    <property type="nucleotide sequence ID" value="NZ_JAYLLN010000027.1"/>
</dbReference>
<dbReference type="Pfam" id="PF01832">
    <property type="entry name" value="Glucosaminidase"/>
    <property type="match status" value="1"/>
</dbReference>
<evidence type="ECO:0000256" key="6">
    <source>
        <dbReference type="SAM" id="SignalP"/>
    </source>
</evidence>
<dbReference type="PROSITE" id="PS51257">
    <property type="entry name" value="PROKAR_LIPOPROTEIN"/>
    <property type="match status" value="1"/>
</dbReference>
<dbReference type="InterPro" id="IPR051056">
    <property type="entry name" value="Glycosyl_Hydrolase_73"/>
</dbReference>
<dbReference type="Gene3D" id="1.10.530.10">
    <property type="match status" value="1"/>
</dbReference>
<keyword evidence="2" id="KW-0081">Bacteriolytic enzyme</keyword>
<dbReference type="SUPFAM" id="SSF54106">
    <property type="entry name" value="LysM domain"/>
    <property type="match status" value="1"/>
</dbReference>
<feature type="region of interest" description="Disordered" evidence="5">
    <location>
        <begin position="23"/>
        <end position="54"/>
    </location>
</feature>
<dbReference type="SMART" id="SM00257">
    <property type="entry name" value="LysM"/>
    <property type="match status" value="1"/>
</dbReference>
<comment type="caution">
    <text evidence="8">The sequence shown here is derived from an EMBL/GenBank/DDBJ whole genome shotgun (WGS) entry which is preliminary data.</text>
</comment>
<feature type="compositionally biased region" description="Low complexity" evidence="5">
    <location>
        <begin position="33"/>
        <end position="54"/>
    </location>
</feature>
<keyword evidence="1" id="KW-0929">Antimicrobial</keyword>
<gene>
    <name evidence="8" type="ORF">VJ786_11390</name>
</gene>
<dbReference type="PROSITE" id="PS51782">
    <property type="entry name" value="LYSM"/>
    <property type="match status" value="1"/>
</dbReference>
<keyword evidence="3" id="KW-0378">Hydrolase</keyword>
<feature type="chain" id="PRO_5046669784" description="Peptidoglycan hydrolase" evidence="6">
    <location>
        <begin position="23"/>
        <end position="283"/>
    </location>
</feature>